<dbReference type="RefSeq" id="WP_345066596.1">
    <property type="nucleotide sequence ID" value="NZ_BAABGR010000015.1"/>
</dbReference>
<evidence type="ECO:0000256" key="2">
    <source>
        <dbReference type="SAM" id="SignalP"/>
    </source>
</evidence>
<dbReference type="PANTHER" id="PTHR43405:SF1">
    <property type="entry name" value="GLYCOSYL HYDROLASE DIGH"/>
    <property type="match status" value="1"/>
</dbReference>
<dbReference type="InterPro" id="IPR017853">
    <property type="entry name" value="GH"/>
</dbReference>
<accession>A0ABP8R1G4</accession>
<dbReference type="SUPFAM" id="SSF51445">
    <property type="entry name" value="(Trans)glycosidases"/>
    <property type="match status" value="1"/>
</dbReference>
<dbReference type="PANTHER" id="PTHR43405">
    <property type="entry name" value="GLYCOSYL HYDROLASE DIGH"/>
    <property type="match status" value="1"/>
</dbReference>
<gene>
    <name evidence="5" type="ORF">GCM10023173_13870</name>
</gene>
<feature type="domain" description="Glycosyl hydrolase-like 10" evidence="3">
    <location>
        <begin position="47"/>
        <end position="283"/>
    </location>
</feature>
<proteinExistence type="predicted"/>
<organism evidence="5 6">
    <name type="scientific">Sphingobacterium thermophilum</name>
    <dbReference type="NCBI Taxonomy" id="768534"/>
    <lineage>
        <taxon>Bacteria</taxon>
        <taxon>Pseudomonadati</taxon>
        <taxon>Bacteroidota</taxon>
        <taxon>Sphingobacteriia</taxon>
        <taxon>Sphingobacteriales</taxon>
        <taxon>Sphingobacteriaceae</taxon>
        <taxon>Sphingobacterium</taxon>
    </lineage>
</organism>
<dbReference type="PROSITE" id="PS51257">
    <property type="entry name" value="PROKAR_LIPOPROTEIN"/>
    <property type="match status" value="1"/>
</dbReference>
<feature type="signal peptide" evidence="2">
    <location>
        <begin position="1"/>
        <end position="20"/>
    </location>
</feature>
<dbReference type="InterPro" id="IPR052177">
    <property type="entry name" value="Divisome_Glycosyl_Hydrolase"/>
</dbReference>
<feature type="domain" description="DUF4985" evidence="4">
    <location>
        <begin position="309"/>
        <end position="435"/>
    </location>
</feature>
<keyword evidence="1 2" id="KW-0732">Signal</keyword>
<evidence type="ECO:0000256" key="1">
    <source>
        <dbReference type="ARBA" id="ARBA00022729"/>
    </source>
</evidence>
<evidence type="ECO:0008006" key="7">
    <source>
        <dbReference type="Google" id="ProtNLM"/>
    </source>
</evidence>
<evidence type="ECO:0000313" key="6">
    <source>
        <dbReference type="Proteomes" id="UP001500394"/>
    </source>
</evidence>
<reference evidence="6" key="1">
    <citation type="journal article" date="2019" name="Int. J. Syst. Evol. Microbiol.">
        <title>The Global Catalogue of Microorganisms (GCM) 10K type strain sequencing project: providing services to taxonomists for standard genome sequencing and annotation.</title>
        <authorList>
            <consortium name="The Broad Institute Genomics Platform"/>
            <consortium name="The Broad Institute Genome Sequencing Center for Infectious Disease"/>
            <person name="Wu L."/>
            <person name="Ma J."/>
        </authorList>
    </citation>
    <scope>NUCLEOTIDE SEQUENCE [LARGE SCALE GENOMIC DNA]</scope>
    <source>
        <strain evidence="6">JCM 17858</strain>
    </source>
</reference>
<sequence length="439" mass="50840">MKFLNAIFLLALLFTGCQQATSQHDKSKYFVHRNILWFDATANFDRFCSKDSITFYLEKSKEAGITDVVVDVKPITGEVLYPSKIAPVMISWGQSGVKKDLLWDMLSYFIEEGHRLGLKVHASTNVFVAGHNFFDRGVVYEDTTKAQWQTLSYLPEGFKPITEQKSKYSAMLNPALQEVRDYELSILKELVSLYPKLDGLILDRVRFDNLNADFSAASKEAFEKYIGQRLERFPEDIFYFEGNKRIEGKWYKTWLEWRASIIHDFIYTAREALKAINPDLIFGDYTGSWYPLYFDVGVNFASKDYDPSQEFDWATPEYKNYGYAEALDLFTTGNYYFEVEKAEIAKQDDSQEKTLESGLVVKKEDWYTVEGSADLVNRVVNGVAPVYAGLYVEQYKGHPEQFVKALRMCRKKSQGSMVFDIVHIINYGWWDELKKGLRD</sequence>
<feature type="chain" id="PRO_5045117417" description="Glycosyl hydrolase-like 10 domain-containing protein" evidence="2">
    <location>
        <begin position="21"/>
        <end position="439"/>
    </location>
</feature>
<dbReference type="Pfam" id="PF16373">
    <property type="entry name" value="DUF4985"/>
    <property type="match status" value="1"/>
</dbReference>
<name>A0ABP8R1G4_9SPHI</name>
<dbReference type="Proteomes" id="UP001500394">
    <property type="component" value="Unassembled WGS sequence"/>
</dbReference>
<evidence type="ECO:0000259" key="3">
    <source>
        <dbReference type="Pfam" id="PF02638"/>
    </source>
</evidence>
<dbReference type="Gene3D" id="3.20.20.80">
    <property type="entry name" value="Glycosidases"/>
    <property type="match status" value="1"/>
</dbReference>
<evidence type="ECO:0000313" key="5">
    <source>
        <dbReference type="EMBL" id="GAA4515703.1"/>
    </source>
</evidence>
<dbReference type="Pfam" id="PF02638">
    <property type="entry name" value="GHL10"/>
    <property type="match status" value="1"/>
</dbReference>
<comment type="caution">
    <text evidence="5">The sequence shown here is derived from an EMBL/GenBank/DDBJ whole genome shotgun (WGS) entry which is preliminary data.</text>
</comment>
<dbReference type="EMBL" id="BAABGR010000015">
    <property type="protein sequence ID" value="GAA4515703.1"/>
    <property type="molecule type" value="Genomic_DNA"/>
</dbReference>
<evidence type="ECO:0000259" key="4">
    <source>
        <dbReference type="Pfam" id="PF16373"/>
    </source>
</evidence>
<protein>
    <recommendedName>
        <fullName evidence="7">Glycosyl hydrolase-like 10 domain-containing protein</fullName>
    </recommendedName>
</protein>
<dbReference type="InterPro" id="IPR032280">
    <property type="entry name" value="DUF4985"/>
</dbReference>
<dbReference type="InterPro" id="IPR003790">
    <property type="entry name" value="GHL10"/>
</dbReference>
<keyword evidence="6" id="KW-1185">Reference proteome</keyword>